<dbReference type="GO" id="GO:0006313">
    <property type="term" value="P:DNA transposition"/>
    <property type="evidence" value="ECO:0007669"/>
    <property type="project" value="InterPro"/>
</dbReference>
<organism evidence="1 2">
    <name type="scientific">Rhodoplanes elegans</name>
    <dbReference type="NCBI Taxonomy" id="29408"/>
    <lineage>
        <taxon>Bacteria</taxon>
        <taxon>Pseudomonadati</taxon>
        <taxon>Pseudomonadota</taxon>
        <taxon>Alphaproteobacteria</taxon>
        <taxon>Hyphomicrobiales</taxon>
        <taxon>Nitrobacteraceae</taxon>
        <taxon>Rhodoplanes</taxon>
    </lineage>
</organism>
<dbReference type="InterPro" id="IPR010921">
    <property type="entry name" value="Trp_repressor/repl_initiator"/>
</dbReference>
<comment type="caution">
    <text evidence="1">The sequence shown here is derived from an EMBL/GenBank/DDBJ whole genome shotgun (WGS) entry which is preliminary data.</text>
</comment>
<reference evidence="1 2" key="1">
    <citation type="submission" date="2017-07" db="EMBL/GenBank/DDBJ databases">
        <title>Draft Genome Sequences of Select Purple Nonsulfur Bacteria.</title>
        <authorList>
            <person name="Lasarre B."/>
            <person name="Mckinlay J.B."/>
        </authorList>
    </citation>
    <scope>NUCLEOTIDE SEQUENCE [LARGE SCALE GENOMIC DNA]</scope>
    <source>
        <strain evidence="1 2">DSM 11907</strain>
    </source>
</reference>
<evidence type="ECO:0000313" key="1">
    <source>
        <dbReference type="EMBL" id="RAI38658.1"/>
    </source>
</evidence>
<evidence type="ECO:0000313" key="2">
    <source>
        <dbReference type="Proteomes" id="UP000248863"/>
    </source>
</evidence>
<name>A0A327KTE0_9BRAD</name>
<dbReference type="InterPro" id="IPR002514">
    <property type="entry name" value="Transposase_8"/>
</dbReference>
<dbReference type="SUPFAM" id="SSF48295">
    <property type="entry name" value="TrpR-like"/>
    <property type="match status" value="1"/>
</dbReference>
<dbReference type="Proteomes" id="UP000248863">
    <property type="component" value="Unassembled WGS sequence"/>
</dbReference>
<protein>
    <recommendedName>
        <fullName evidence="3">Transposase</fullName>
    </recommendedName>
</protein>
<proteinExistence type="predicted"/>
<sequence>MSRFEVLSGPERRRRWSLEEKRLIVAEAVALGASVSAVAGLRDVVPGQIYRWRNELRNAVSGFAAVVVAPEAGERLTASAPAVEIEFGATIRVRIAATAPHELAAAIIETLVPR</sequence>
<accession>A0A327KTE0</accession>
<gene>
    <name evidence="1" type="ORF">CH338_12005</name>
</gene>
<dbReference type="Pfam" id="PF01527">
    <property type="entry name" value="HTH_Tnp_1"/>
    <property type="match status" value="1"/>
</dbReference>
<dbReference type="RefSeq" id="WP_111357410.1">
    <property type="nucleotide sequence ID" value="NZ_NHSK01000260.1"/>
</dbReference>
<keyword evidence="2" id="KW-1185">Reference proteome</keyword>
<dbReference type="OrthoDB" id="8080802at2"/>
<evidence type="ECO:0008006" key="3">
    <source>
        <dbReference type="Google" id="ProtNLM"/>
    </source>
</evidence>
<dbReference type="AlphaFoldDB" id="A0A327KTE0"/>
<dbReference type="GO" id="GO:0004803">
    <property type="term" value="F:transposase activity"/>
    <property type="evidence" value="ECO:0007669"/>
    <property type="project" value="InterPro"/>
</dbReference>
<dbReference type="EMBL" id="NPEU01000114">
    <property type="protein sequence ID" value="RAI38658.1"/>
    <property type="molecule type" value="Genomic_DNA"/>
</dbReference>
<dbReference type="GO" id="GO:0043565">
    <property type="term" value="F:sequence-specific DNA binding"/>
    <property type="evidence" value="ECO:0007669"/>
    <property type="project" value="InterPro"/>
</dbReference>